<gene>
    <name evidence="1" type="ORF">JOE68_002459</name>
</gene>
<proteinExistence type="predicted"/>
<evidence type="ECO:0000313" key="1">
    <source>
        <dbReference type="EMBL" id="MBM7811594.1"/>
    </source>
</evidence>
<keyword evidence="2" id="KW-1185">Reference proteome</keyword>
<evidence type="ECO:0000313" key="2">
    <source>
        <dbReference type="Proteomes" id="UP001195724"/>
    </source>
</evidence>
<accession>A0ABS2S6R4</accession>
<comment type="caution">
    <text evidence="1">The sequence shown here is derived from an EMBL/GenBank/DDBJ whole genome shotgun (WGS) entry which is preliminary data.</text>
</comment>
<protein>
    <submittedName>
        <fullName evidence="1">Uncharacterized protein</fullName>
    </submittedName>
</protein>
<name>A0ABS2S6R4_9PSEU</name>
<reference evidence="1 2" key="1">
    <citation type="submission" date="2021-01" db="EMBL/GenBank/DDBJ databases">
        <title>Sequencing the genomes of 1000 actinobacteria strains.</title>
        <authorList>
            <person name="Klenk H.-P."/>
        </authorList>
    </citation>
    <scope>NUCLEOTIDE SEQUENCE [LARGE SCALE GENOMIC DNA]</scope>
    <source>
        <strain evidence="1 2">DSM 44581</strain>
    </source>
</reference>
<sequence length="39" mass="4667">MLELKQRNSLSFLEFAQSYVDVKWPDAATTTPGAWWRHW</sequence>
<dbReference type="EMBL" id="JAFBCL010000001">
    <property type="protein sequence ID" value="MBM7811594.1"/>
    <property type="molecule type" value="Genomic_DNA"/>
</dbReference>
<dbReference type="Proteomes" id="UP001195724">
    <property type="component" value="Unassembled WGS sequence"/>
</dbReference>
<organism evidence="1 2">
    <name type="scientific">Saccharothrix algeriensis</name>
    <dbReference type="NCBI Taxonomy" id="173560"/>
    <lineage>
        <taxon>Bacteria</taxon>
        <taxon>Bacillati</taxon>
        <taxon>Actinomycetota</taxon>
        <taxon>Actinomycetes</taxon>
        <taxon>Pseudonocardiales</taxon>
        <taxon>Pseudonocardiaceae</taxon>
        <taxon>Saccharothrix</taxon>
    </lineage>
</organism>